<dbReference type="AlphaFoldDB" id="A0ABD6F2Y2"/>
<evidence type="ECO:0000313" key="1">
    <source>
        <dbReference type="EMBL" id="MFH4984388.1"/>
    </source>
</evidence>
<gene>
    <name evidence="1" type="ORF">AB6A40_011097</name>
</gene>
<comment type="caution">
    <text evidence="1">The sequence shown here is derived from an EMBL/GenBank/DDBJ whole genome shotgun (WGS) entry which is preliminary data.</text>
</comment>
<dbReference type="EMBL" id="JBGFUD010017126">
    <property type="protein sequence ID" value="MFH4984388.1"/>
    <property type="molecule type" value="Genomic_DNA"/>
</dbReference>
<accession>A0ABD6F2Y2</accession>
<reference evidence="1 2" key="1">
    <citation type="submission" date="2024-08" db="EMBL/GenBank/DDBJ databases">
        <title>Gnathostoma spinigerum genome.</title>
        <authorList>
            <person name="Gonzalez-Bertolin B."/>
            <person name="Monzon S."/>
            <person name="Zaballos A."/>
            <person name="Jimenez P."/>
            <person name="Dekumyoy P."/>
            <person name="Varona S."/>
            <person name="Cuesta I."/>
            <person name="Sumanam S."/>
            <person name="Adisakwattana P."/>
            <person name="Gasser R.B."/>
            <person name="Hernandez-Gonzalez A."/>
            <person name="Young N.D."/>
            <person name="Perteguer M.J."/>
        </authorList>
    </citation>
    <scope>NUCLEOTIDE SEQUENCE [LARGE SCALE GENOMIC DNA]</scope>
    <source>
        <strain evidence="1">AL3</strain>
        <tissue evidence="1">Liver</tissue>
    </source>
</reference>
<sequence length="120" mass="13332">MSYLAKRNKPKGAWSGSSRPLQILCSPEVHQTMVERTRLAKVKDCSQHFSIVDRPVQFLKLDKVKGTKISPRGLCREVCRLSETIVCCYGDAGNSGVTSGGLIIITFLQCYAAKYCELVF</sequence>
<evidence type="ECO:0000313" key="2">
    <source>
        <dbReference type="Proteomes" id="UP001608902"/>
    </source>
</evidence>
<dbReference type="Proteomes" id="UP001608902">
    <property type="component" value="Unassembled WGS sequence"/>
</dbReference>
<name>A0ABD6F2Y2_9BILA</name>
<keyword evidence="2" id="KW-1185">Reference proteome</keyword>
<proteinExistence type="predicted"/>
<protein>
    <submittedName>
        <fullName evidence="1">Uncharacterized protein</fullName>
    </submittedName>
</protein>
<organism evidence="1 2">
    <name type="scientific">Gnathostoma spinigerum</name>
    <dbReference type="NCBI Taxonomy" id="75299"/>
    <lineage>
        <taxon>Eukaryota</taxon>
        <taxon>Metazoa</taxon>
        <taxon>Ecdysozoa</taxon>
        <taxon>Nematoda</taxon>
        <taxon>Chromadorea</taxon>
        <taxon>Rhabditida</taxon>
        <taxon>Spirurina</taxon>
        <taxon>Gnathostomatomorpha</taxon>
        <taxon>Gnathostomatoidea</taxon>
        <taxon>Gnathostomatidae</taxon>
        <taxon>Gnathostoma</taxon>
    </lineage>
</organism>